<dbReference type="CDD" id="cd07814">
    <property type="entry name" value="SRPBCC_CalC_Aha1-like"/>
    <property type="match status" value="1"/>
</dbReference>
<gene>
    <name evidence="3" type="ORF">MCEL_01560</name>
</gene>
<protein>
    <recommendedName>
        <fullName evidence="2">Activator of Hsp90 ATPase homologue 1/2-like C-terminal domain-containing protein</fullName>
    </recommendedName>
</protein>
<dbReference type="STRING" id="1249101.BST21_08355"/>
<dbReference type="RefSeq" id="WP_083001343.1">
    <property type="nucleotide sequence ID" value="NZ_AP022591.1"/>
</dbReference>
<dbReference type="OrthoDB" id="287565at2"/>
<dbReference type="AlphaFoldDB" id="A0A1X0BZI2"/>
<dbReference type="SUPFAM" id="SSF55961">
    <property type="entry name" value="Bet v1-like"/>
    <property type="match status" value="1"/>
</dbReference>
<accession>A0A1X0BZI2</accession>
<evidence type="ECO:0000313" key="3">
    <source>
        <dbReference type="EMBL" id="BBY41861.1"/>
    </source>
</evidence>
<dbReference type="Pfam" id="PF08327">
    <property type="entry name" value="AHSA1"/>
    <property type="match status" value="1"/>
</dbReference>
<dbReference type="KEGG" id="mcee:MCEL_01560"/>
<reference evidence="3 4" key="1">
    <citation type="journal article" date="2019" name="Emerg. Microbes Infect.">
        <title>Comprehensive subspecies identification of 175 nontuberculous mycobacteria species based on 7547 genomic profiles.</title>
        <authorList>
            <person name="Matsumoto Y."/>
            <person name="Kinjo T."/>
            <person name="Motooka D."/>
            <person name="Nabeya D."/>
            <person name="Jung N."/>
            <person name="Uechi K."/>
            <person name="Horii T."/>
            <person name="Iida T."/>
            <person name="Fujita J."/>
            <person name="Nakamura S."/>
        </authorList>
    </citation>
    <scope>NUCLEOTIDE SEQUENCE [LARGE SCALE GENOMIC DNA]</scope>
    <source>
        <strain evidence="3 4">JCM 18439</strain>
    </source>
</reference>
<evidence type="ECO:0000259" key="2">
    <source>
        <dbReference type="Pfam" id="PF08327"/>
    </source>
</evidence>
<feature type="domain" description="Activator of Hsp90 ATPase homologue 1/2-like C-terminal" evidence="2">
    <location>
        <begin position="15"/>
        <end position="136"/>
    </location>
</feature>
<sequence>MSDNSLTIDIVVPNTPEEVFEGVTNVDKWWSEGIEGETASVGGEFTFTDFTDLWCRFRLTEVTPPQRIVWQVVDSRLDFVEDHTEWTGTQVIFDITTTPGGTSLRFTHEGLRPTVECYEACSRGWDFYINRSLPNLLTAGTADPIRKP</sequence>
<dbReference type="Gene3D" id="3.30.530.20">
    <property type="match status" value="1"/>
</dbReference>
<keyword evidence="4" id="KW-1185">Reference proteome</keyword>
<dbReference type="EMBL" id="AP022591">
    <property type="protein sequence ID" value="BBY41861.1"/>
    <property type="molecule type" value="Genomic_DNA"/>
</dbReference>
<name>A0A1X0BZI2_MYCCF</name>
<evidence type="ECO:0000313" key="4">
    <source>
        <dbReference type="Proteomes" id="UP000466431"/>
    </source>
</evidence>
<dbReference type="Proteomes" id="UP000466431">
    <property type="component" value="Chromosome"/>
</dbReference>
<organism evidence="3 4">
    <name type="scientific">Mycolicibacterium celeriflavum</name>
    <name type="common">Mycobacterium celeriflavum</name>
    <dbReference type="NCBI Taxonomy" id="1249101"/>
    <lineage>
        <taxon>Bacteria</taxon>
        <taxon>Bacillati</taxon>
        <taxon>Actinomycetota</taxon>
        <taxon>Actinomycetes</taxon>
        <taxon>Mycobacteriales</taxon>
        <taxon>Mycobacteriaceae</taxon>
        <taxon>Mycolicibacterium</taxon>
    </lineage>
</organism>
<dbReference type="InterPro" id="IPR013538">
    <property type="entry name" value="ASHA1/2-like_C"/>
</dbReference>
<dbReference type="InterPro" id="IPR023393">
    <property type="entry name" value="START-like_dom_sf"/>
</dbReference>
<proteinExistence type="inferred from homology"/>
<evidence type="ECO:0000256" key="1">
    <source>
        <dbReference type="ARBA" id="ARBA00006817"/>
    </source>
</evidence>
<comment type="similarity">
    <text evidence="1">Belongs to the AHA1 family.</text>
</comment>